<reference evidence="1" key="1">
    <citation type="journal article" date="2020" name="Stud. Mycol.">
        <title>101 Dothideomycetes genomes: a test case for predicting lifestyles and emergence of pathogens.</title>
        <authorList>
            <person name="Haridas S."/>
            <person name="Albert R."/>
            <person name="Binder M."/>
            <person name="Bloem J."/>
            <person name="Labutti K."/>
            <person name="Salamov A."/>
            <person name="Andreopoulos B."/>
            <person name="Baker S."/>
            <person name="Barry K."/>
            <person name="Bills G."/>
            <person name="Bluhm B."/>
            <person name="Cannon C."/>
            <person name="Castanera R."/>
            <person name="Culley D."/>
            <person name="Daum C."/>
            <person name="Ezra D."/>
            <person name="Gonzalez J."/>
            <person name="Henrissat B."/>
            <person name="Kuo A."/>
            <person name="Liang C."/>
            <person name="Lipzen A."/>
            <person name="Lutzoni F."/>
            <person name="Magnuson J."/>
            <person name="Mondo S."/>
            <person name="Nolan M."/>
            <person name="Ohm R."/>
            <person name="Pangilinan J."/>
            <person name="Park H.-J."/>
            <person name="Ramirez L."/>
            <person name="Alfaro M."/>
            <person name="Sun H."/>
            <person name="Tritt A."/>
            <person name="Yoshinaga Y."/>
            <person name="Zwiers L.-H."/>
            <person name="Turgeon B."/>
            <person name="Goodwin S."/>
            <person name="Spatafora J."/>
            <person name="Crous P."/>
            <person name="Grigoriev I."/>
        </authorList>
    </citation>
    <scope>NUCLEOTIDE SEQUENCE</scope>
    <source>
        <strain evidence="1">CBS 480.64</strain>
    </source>
</reference>
<protein>
    <submittedName>
        <fullName evidence="1">Uncharacterized protein</fullName>
    </submittedName>
</protein>
<name>A0A6A7BW67_9PEZI</name>
<sequence length="267" mass="30507">MMPKSGKVINFPWHRPMDFKKAYSEAAWDIKEYHQMHFRDMAITREKNKPRLAAIDKGQSKCGPHANYSAKFVFLNKTSEANAKALGYNTVDEVIKAAQSGKLHFDTCKYIELCWKSKNDAGELYQAGFPAWDTLITRQQLRHRPILTTCAAECIIDFCPDLLHGDTLLRIVSEAGYDPKMLRDRYCLNGCMADVNMFTDRVVSALGISREPRSTADELWVCNNMDQFNQYCLFLNSKPWHFSALLPRRQNGASEIPAGKQVIEIDD</sequence>
<keyword evidence="2" id="KW-1185">Reference proteome</keyword>
<proteinExistence type="predicted"/>
<dbReference type="EMBL" id="MU005993">
    <property type="protein sequence ID" value="KAF2859451.1"/>
    <property type="molecule type" value="Genomic_DNA"/>
</dbReference>
<dbReference type="Proteomes" id="UP000799421">
    <property type="component" value="Unassembled WGS sequence"/>
</dbReference>
<evidence type="ECO:0000313" key="1">
    <source>
        <dbReference type="EMBL" id="KAF2859451.1"/>
    </source>
</evidence>
<accession>A0A6A7BW67</accession>
<dbReference type="AlphaFoldDB" id="A0A6A7BW67"/>
<organism evidence="1 2">
    <name type="scientific">Piedraia hortae CBS 480.64</name>
    <dbReference type="NCBI Taxonomy" id="1314780"/>
    <lineage>
        <taxon>Eukaryota</taxon>
        <taxon>Fungi</taxon>
        <taxon>Dikarya</taxon>
        <taxon>Ascomycota</taxon>
        <taxon>Pezizomycotina</taxon>
        <taxon>Dothideomycetes</taxon>
        <taxon>Dothideomycetidae</taxon>
        <taxon>Capnodiales</taxon>
        <taxon>Piedraiaceae</taxon>
        <taxon>Piedraia</taxon>
    </lineage>
</organism>
<gene>
    <name evidence="1" type="ORF">K470DRAFT_100339</name>
</gene>
<evidence type="ECO:0000313" key="2">
    <source>
        <dbReference type="Proteomes" id="UP000799421"/>
    </source>
</evidence>
<dbReference type="OrthoDB" id="3943769at2759"/>